<evidence type="ECO:0000256" key="4">
    <source>
        <dbReference type="ARBA" id="ARBA00022748"/>
    </source>
</evidence>
<dbReference type="InterPro" id="IPR051790">
    <property type="entry name" value="Cytochrome_c-biogenesis_DsbD"/>
</dbReference>
<comment type="subcellular location">
    <subcellularLocation>
        <location evidence="1">Membrane</location>
        <topology evidence="1">Multi-pass membrane protein</topology>
    </subcellularLocation>
</comment>
<feature type="transmembrane region" description="Helical" evidence="7">
    <location>
        <begin position="171"/>
        <end position="193"/>
    </location>
</feature>
<protein>
    <submittedName>
        <fullName evidence="9">Cytochrome c biogenesis protein transmembrane region</fullName>
    </submittedName>
</protein>
<sequence>MEAIFDNIQHIIQNQHGLAFIAVFVGGLISAASPCVLAAIPLIIGYVGGYSEGNKKKAALFSLVFVLGLSITFTLLGAAASVMGQFLGFMGRWLYIGLAVIAILMGLQLMGIISIPLPFQKTRQVRTKGLVGAFLLGMLTGTVSSPCATPVLAVILAYVSTQGDMAYGGSLLFVYAVGHCALIFVAGLSIGFTESIVGSRGVKNFSLYAKKVSGALLVVVGLYFGLSNF</sequence>
<accession>A0A2U3QE25</accession>
<reference evidence="10" key="1">
    <citation type="submission" date="2018-03" db="EMBL/GenBank/DDBJ databases">
        <authorList>
            <person name="Zecchin S."/>
        </authorList>
    </citation>
    <scope>NUCLEOTIDE SEQUENCE [LARGE SCALE GENOMIC DNA]</scope>
</reference>
<feature type="domain" description="Cytochrome C biogenesis protein transmembrane" evidence="8">
    <location>
        <begin position="21"/>
        <end position="191"/>
    </location>
</feature>
<evidence type="ECO:0000259" key="8">
    <source>
        <dbReference type="Pfam" id="PF02683"/>
    </source>
</evidence>
<keyword evidence="5 7" id="KW-1133">Transmembrane helix</keyword>
<dbReference type="PANTHER" id="PTHR31272">
    <property type="entry name" value="CYTOCHROME C-TYPE BIOGENESIS PROTEIN HI_1454-RELATED"/>
    <property type="match status" value="1"/>
</dbReference>
<evidence type="ECO:0000256" key="7">
    <source>
        <dbReference type="SAM" id="Phobius"/>
    </source>
</evidence>
<feature type="transmembrane region" description="Helical" evidence="7">
    <location>
        <begin position="205"/>
        <end position="226"/>
    </location>
</feature>
<evidence type="ECO:0000313" key="10">
    <source>
        <dbReference type="Proteomes" id="UP000245125"/>
    </source>
</evidence>
<keyword evidence="10" id="KW-1185">Reference proteome</keyword>
<evidence type="ECO:0000256" key="3">
    <source>
        <dbReference type="ARBA" id="ARBA00022692"/>
    </source>
</evidence>
<feature type="transmembrane region" description="Helical" evidence="7">
    <location>
        <begin position="59"/>
        <end position="87"/>
    </location>
</feature>
<organism evidence="9 10">
    <name type="scientific">Candidatus Sulfobium mesophilum</name>
    <dbReference type="NCBI Taxonomy" id="2016548"/>
    <lineage>
        <taxon>Bacteria</taxon>
        <taxon>Pseudomonadati</taxon>
        <taxon>Nitrospirota</taxon>
        <taxon>Nitrospiria</taxon>
        <taxon>Nitrospirales</taxon>
        <taxon>Nitrospiraceae</taxon>
        <taxon>Candidatus Sulfobium</taxon>
    </lineage>
</organism>
<dbReference type="InterPro" id="IPR003834">
    <property type="entry name" value="Cyt_c_assmbl_TM_dom"/>
</dbReference>
<evidence type="ECO:0000256" key="6">
    <source>
        <dbReference type="ARBA" id="ARBA00023136"/>
    </source>
</evidence>
<dbReference type="GO" id="GO:0016020">
    <property type="term" value="C:membrane"/>
    <property type="evidence" value="ECO:0007669"/>
    <property type="project" value="UniProtKB-SubCell"/>
</dbReference>
<dbReference type="PANTHER" id="PTHR31272:SF6">
    <property type="entry name" value="CYTOCHROME C-TYPE BIOGENESIS CCDA-LIKE CHLOROPLASTIC PROTEIN"/>
    <property type="match status" value="1"/>
</dbReference>
<keyword evidence="3 7" id="KW-0812">Transmembrane</keyword>
<evidence type="ECO:0000256" key="5">
    <source>
        <dbReference type="ARBA" id="ARBA00022989"/>
    </source>
</evidence>
<evidence type="ECO:0000256" key="2">
    <source>
        <dbReference type="ARBA" id="ARBA00006143"/>
    </source>
</evidence>
<comment type="similarity">
    <text evidence="2">Belongs to the DsbD family.</text>
</comment>
<dbReference type="OrthoDB" id="9809733at2"/>
<proteinExistence type="inferred from homology"/>
<keyword evidence="6 7" id="KW-0472">Membrane</keyword>
<keyword evidence="4" id="KW-0201">Cytochrome c-type biogenesis</keyword>
<feature type="transmembrane region" description="Helical" evidence="7">
    <location>
        <begin position="93"/>
        <end position="117"/>
    </location>
</feature>
<dbReference type="AlphaFoldDB" id="A0A2U3QE25"/>
<dbReference type="GO" id="GO:0017004">
    <property type="term" value="P:cytochrome complex assembly"/>
    <property type="evidence" value="ECO:0007669"/>
    <property type="project" value="UniProtKB-KW"/>
</dbReference>
<dbReference type="EMBL" id="OUUY01000008">
    <property type="protein sequence ID" value="SPP99668.1"/>
    <property type="molecule type" value="Genomic_DNA"/>
</dbReference>
<dbReference type="Pfam" id="PF02683">
    <property type="entry name" value="DsbD_TM"/>
    <property type="match status" value="1"/>
</dbReference>
<evidence type="ECO:0000313" key="9">
    <source>
        <dbReference type="EMBL" id="SPP99668.1"/>
    </source>
</evidence>
<evidence type="ECO:0000256" key="1">
    <source>
        <dbReference type="ARBA" id="ARBA00004141"/>
    </source>
</evidence>
<feature type="transmembrane region" description="Helical" evidence="7">
    <location>
        <begin position="129"/>
        <end position="159"/>
    </location>
</feature>
<gene>
    <name evidence="9" type="ORF">NBG4_1050009</name>
</gene>
<feature type="transmembrane region" description="Helical" evidence="7">
    <location>
        <begin position="20"/>
        <end position="47"/>
    </location>
</feature>
<name>A0A2U3QE25_9BACT</name>
<dbReference type="Proteomes" id="UP000245125">
    <property type="component" value="Unassembled WGS sequence"/>
</dbReference>